<feature type="domain" description="HMA" evidence="12">
    <location>
        <begin position="22"/>
        <end position="88"/>
    </location>
</feature>
<name>A0A7Y8GWJ3_9BURK</name>
<dbReference type="InterPro" id="IPR011795">
    <property type="entry name" value="MerP"/>
</dbReference>
<sequence length="94" mass="9734">MKPRHIAILLAVLVAPAWSATKTVTLSVPGMNCAACPITVKKALTRVAGVAKVDVSLDRREAVVTFDDSQAAVGQLTGATTDAGYPSTIKEAAR</sequence>
<evidence type="ECO:0000256" key="11">
    <source>
        <dbReference type="SAM" id="SignalP"/>
    </source>
</evidence>
<evidence type="ECO:0000313" key="15">
    <source>
        <dbReference type="Proteomes" id="UP000545507"/>
    </source>
</evidence>
<dbReference type="SUPFAM" id="SSF55008">
    <property type="entry name" value="HMA, heavy metal-associated domain"/>
    <property type="match status" value="1"/>
</dbReference>
<dbReference type="InterPro" id="IPR001802">
    <property type="entry name" value="MerP/CopZ"/>
</dbReference>
<keyword evidence="5 10" id="KW-0479">Metal-binding</keyword>
<reference evidence="14 15" key="1">
    <citation type="submission" date="2019-09" db="EMBL/GenBank/DDBJ databases">
        <title>Hydrogenophaga aromatica sp. nov., isolated from a para-xylene-degrading enrichment culture.</title>
        <authorList>
            <person name="Tancsics A."/>
            <person name="Banerjee S."/>
        </authorList>
    </citation>
    <scope>NUCLEOTIDE SEQUENCE [LARGE SCALE GENOMIC DNA]</scope>
    <source>
        <strain evidence="14 15">D2P1</strain>
    </source>
</reference>
<evidence type="ECO:0000259" key="12">
    <source>
        <dbReference type="PROSITE" id="PS50846"/>
    </source>
</evidence>
<comment type="subunit">
    <text evidence="3">Monomer.</text>
</comment>
<dbReference type="InterPro" id="IPR006121">
    <property type="entry name" value="HMA_dom"/>
</dbReference>
<dbReference type="GO" id="GO:0015097">
    <property type="term" value="F:mercury ion transmembrane transporter activity"/>
    <property type="evidence" value="ECO:0007669"/>
    <property type="project" value="UniProtKB-UniRule"/>
</dbReference>
<dbReference type="Pfam" id="PF00403">
    <property type="entry name" value="HMA"/>
    <property type="match status" value="1"/>
</dbReference>
<protein>
    <recommendedName>
        <fullName evidence="10">Periplasmic mercury ion-binding protein</fullName>
    </recommendedName>
</protein>
<evidence type="ECO:0000256" key="3">
    <source>
        <dbReference type="ARBA" id="ARBA00011245"/>
    </source>
</evidence>
<dbReference type="PROSITE" id="PS50846">
    <property type="entry name" value="HMA_2"/>
    <property type="match status" value="1"/>
</dbReference>
<dbReference type="GO" id="GO:0042597">
    <property type="term" value="C:periplasmic space"/>
    <property type="evidence" value="ECO:0007669"/>
    <property type="project" value="UniProtKB-SubCell"/>
</dbReference>
<dbReference type="PRINTS" id="PR00946">
    <property type="entry name" value="HGSCAVENGER"/>
</dbReference>
<dbReference type="InterPro" id="IPR017969">
    <property type="entry name" value="Heavy-metal-associated_CS"/>
</dbReference>
<evidence type="ECO:0000256" key="7">
    <source>
        <dbReference type="ARBA" id="ARBA00022764"/>
    </source>
</evidence>
<proteinExistence type="inferred from homology"/>
<keyword evidence="4 10" id="KW-0475">Mercuric resistance</keyword>
<evidence type="ECO:0000256" key="9">
    <source>
        <dbReference type="ARBA" id="ARBA00045344"/>
    </source>
</evidence>
<dbReference type="NCBIfam" id="TIGR02052">
    <property type="entry name" value="MerP"/>
    <property type="match status" value="1"/>
</dbReference>
<dbReference type="AlphaFoldDB" id="A0A7Y8GWJ3"/>
<dbReference type="RefSeq" id="WP_177134552.1">
    <property type="nucleotide sequence ID" value="NZ_VYGV01000006.1"/>
</dbReference>
<comment type="similarity">
    <text evidence="2">Belongs to the MerP family.</text>
</comment>
<keyword evidence="7 10" id="KW-0574">Periplasm</keyword>
<dbReference type="GO" id="GO:0045340">
    <property type="term" value="F:mercury ion binding"/>
    <property type="evidence" value="ECO:0007669"/>
    <property type="project" value="UniProtKB-UniRule"/>
</dbReference>
<dbReference type="InterPro" id="IPR036163">
    <property type="entry name" value="HMA_dom_sf"/>
</dbReference>
<comment type="caution">
    <text evidence="14">The sequence shown here is derived from an EMBL/GenBank/DDBJ whole genome shotgun (WGS) entry which is preliminary data.</text>
</comment>
<comment type="function">
    <text evidence="9 10">Involved in mercury resistance. Acts as a mercury scavenger that specifically binds to a mercuric ion in the periplasm and probably passes it to the cytoplasmic mercuric reductase MerA via the mercuric transport protein MerT.</text>
</comment>
<feature type="signal peptide" evidence="11">
    <location>
        <begin position="1"/>
        <end position="19"/>
    </location>
</feature>
<evidence type="ECO:0000256" key="5">
    <source>
        <dbReference type="ARBA" id="ARBA00022723"/>
    </source>
</evidence>
<organism evidence="14 15">
    <name type="scientific">Hydrogenophaga aromaticivorans</name>
    <dbReference type="NCBI Taxonomy" id="2610898"/>
    <lineage>
        <taxon>Bacteria</taxon>
        <taxon>Pseudomonadati</taxon>
        <taxon>Pseudomonadota</taxon>
        <taxon>Betaproteobacteria</taxon>
        <taxon>Burkholderiales</taxon>
        <taxon>Comamonadaceae</taxon>
        <taxon>Hydrogenophaga</taxon>
    </lineage>
</organism>
<feature type="chain" id="PRO_5033608725" description="Periplasmic mercury ion-binding protein" evidence="11">
    <location>
        <begin position="20"/>
        <end position="94"/>
    </location>
</feature>
<dbReference type="Proteomes" id="UP000545507">
    <property type="component" value="Unassembled WGS sequence"/>
</dbReference>
<evidence type="ECO:0000256" key="8">
    <source>
        <dbReference type="ARBA" id="ARBA00022914"/>
    </source>
</evidence>
<evidence type="ECO:0000256" key="1">
    <source>
        <dbReference type="ARBA" id="ARBA00004418"/>
    </source>
</evidence>
<evidence type="ECO:0000256" key="2">
    <source>
        <dbReference type="ARBA" id="ARBA00005938"/>
    </source>
</evidence>
<dbReference type="EMBL" id="VYGV01000006">
    <property type="protein sequence ID" value="NWF44931.1"/>
    <property type="molecule type" value="Genomic_DNA"/>
</dbReference>
<dbReference type="FunFam" id="3.30.70.100:FF:000001">
    <property type="entry name" value="ATPase copper transporting beta"/>
    <property type="match status" value="1"/>
</dbReference>
<evidence type="ECO:0000313" key="14">
    <source>
        <dbReference type="EMBL" id="NWF46176.1"/>
    </source>
</evidence>
<evidence type="ECO:0000256" key="6">
    <source>
        <dbReference type="ARBA" id="ARBA00022729"/>
    </source>
</evidence>
<keyword evidence="6 11" id="KW-0732">Signal</keyword>
<evidence type="ECO:0000256" key="10">
    <source>
        <dbReference type="RuleBase" id="RU361212"/>
    </source>
</evidence>
<keyword evidence="15" id="KW-1185">Reference proteome</keyword>
<accession>A0A7Y8GWJ3</accession>
<comment type="subcellular location">
    <subcellularLocation>
        <location evidence="1 10">Periplasm</location>
    </subcellularLocation>
</comment>
<dbReference type="CDD" id="cd00371">
    <property type="entry name" value="HMA"/>
    <property type="match status" value="1"/>
</dbReference>
<gene>
    <name evidence="10 14" type="primary">merP</name>
    <name evidence="13" type="ORF">F3K02_06655</name>
    <name evidence="14" type="ORF">F3K02_13070</name>
</gene>
<dbReference type="PROSITE" id="PS01047">
    <property type="entry name" value="HMA_1"/>
    <property type="match status" value="1"/>
</dbReference>
<dbReference type="Gene3D" id="3.30.70.100">
    <property type="match status" value="1"/>
</dbReference>
<evidence type="ECO:0000256" key="4">
    <source>
        <dbReference type="ARBA" id="ARBA00022466"/>
    </source>
</evidence>
<dbReference type="EMBL" id="VYGV01000011">
    <property type="protein sequence ID" value="NWF46176.1"/>
    <property type="molecule type" value="Genomic_DNA"/>
</dbReference>
<evidence type="ECO:0000313" key="13">
    <source>
        <dbReference type="EMBL" id="NWF44931.1"/>
    </source>
</evidence>
<keyword evidence="8 10" id="KW-0476">Mercury</keyword>